<gene>
    <name evidence="17" type="ORF">H9751_11995</name>
</gene>
<reference evidence="17" key="1">
    <citation type="journal article" date="2021" name="PeerJ">
        <title>Extensive microbial diversity within the chicken gut microbiome revealed by metagenomics and culture.</title>
        <authorList>
            <person name="Gilroy R."/>
            <person name="Ravi A."/>
            <person name="Getino M."/>
            <person name="Pursley I."/>
            <person name="Horton D.L."/>
            <person name="Alikhan N.F."/>
            <person name="Baker D."/>
            <person name="Gharbi K."/>
            <person name="Hall N."/>
            <person name="Watson M."/>
            <person name="Adriaenssens E.M."/>
            <person name="Foster-Nyarko E."/>
            <person name="Jarju S."/>
            <person name="Secka A."/>
            <person name="Antonio M."/>
            <person name="Oren A."/>
            <person name="Chaudhuri R.R."/>
            <person name="La Ragione R."/>
            <person name="Hildebrand F."/>
            <person name="Pallen M.J."/>
        </authorList>
    </citation>
    <scope>NUCLEOTIDE SEQUENCE</scope>
    <source>
        <strain evidence="17">ChiHjej13B12-4958</strain>
    </source>
</reference>
<dbReference type="SUPFAM" id="SSF56752">
    <property type="entry name" value="D-aminoacid aminotransferase-like PLP-dependent enzymes"/>
    <property type="match status" value="1"/>
</dbReference>
<dbReference type="Gene3D" id="3.30.470.10">
    <property type="match status" value="1"/>
</dbReference>
<evidence type="ECO:0000256" key="13">
    <source>
        <dbReference type="ARBA" id="ARBA00048798"/>
    </source>
</evidence>
<comment type="catalytic activity">
    <reaction evidence="12">
        <text>L-valine + 2-oxoglutarate = 3-methyl-2-oxobutanoate + L-glutamate</text>
        <dbReference type="Rhea" id="RHEA:24813"/>
        <dbReference type="ChEBI" id="CHEBI:11851"/>
        <dbReference type="ChEBI" id="CHEBI:16810"/>
        <dbReference type="ChEBI" id="CHEBI:29985"/>
        <dbReference type="ChEBI" id="CHEBI:57762"/>
        <dbReference type="EC" id="2.6.1.42"/>
    </reaction>
</comment>
<comment type="pathway">
    <text evidence="3">Amino-acid biosynthesis; L-valine biosynthesis; L-valine from pyruvate: step 4/4.</text>
</comment>
<name>A0A9D2TPT8_9CORY</name>
<evidence type="ECO:0000256" key="2">
    <source>
        <dbReference type="ARBA" id="ARBA00004824"/>
    </source>
</evidence>
<comment type="similarity">
    <text evidence="5">Belongs to the class-IV pyridoxal-phosphate-dependent aminotransferase family.</text>
</comment>
<dbReference type="AlphaFoldDB" id="A0A9D2TPT8"/>
<dbReference type="GO" id="GO:0004084">
    <property type="term" value="F:branched-chain-amino-acid transaminase activity"/>
    <property type="evidence" value="ECO:0007669"/>
    <property type="project" value="UniProtKB-EC"/>
</dbReference>
<evidence type="ECO:0000256" key="9">
    <source>
        <dbReference type="ARBA" id="ARBA00022679"/>
    </source>
</evidence>
<dbReference type="GO" id="GO:0008652">
    <property type="term" value="P:amino acid biosynthetic process"/>
    <property type="evidence" value="ECO:0007669"/>
    <property type="project" value="UniProtKB-KW"/>
</dbReference>
<dbReference type="InterPro" id="IPR033939">
    <property type="entry name" value="BCAT_family"/>
</dbReference>
<feature type="modified residue" description="N6-(pyridoxal phosphate)lysine" evidence="15">
    <location>
        <position position="211"/>
    </location>
</feature>
<dbReference type="InterPro" id="IPR043131">
    <property type="entry name" value="BCAT-like_N"/>
</dbReference>
<keyword evidence="8" id="KW-0028">Amino-acid biosynthesis</keyword>
<evidence type="ECO:0000256" key="4">
    <source>
        <dbReference type="ARBA" id="ARBA00005072"/>
    </source>
</evidence>
<evidence type="ECO:0000256" key="5">
    <source>
        <dbReference type="ARBA" id="ARBA00009320"/>
    </source>
</evidence>
<evidence type="ECO:0000256" key="12">
    <source>
        <dbReference type="ARBA" id="ARBA00048212"/>
    </source>
</evidence>
<dbReference type="InterPro" id="IPR005786">
    <property type="entry name" value="B_amino_transII"/>
</dbReference>
<dbReference type="InterPro" id="IPR001544">
    <property type="entry name" value="Aminotrans_IV"/>
</dbReference>
<dbReference type="PANTHER" id="PTHR11825">
    <property type="entry name" value="SUBGROUP IIII AMINOTRANSFERASE"/>
    <property type="match status" value="1"/>
</dbReference>
<evidence type="ECO:0000256" key="1">
    <source>
        <dbReference type="ARBA" id="ARBA00001933"/>
    </source>
</evidence>
<accession>A0A9D2TPT8</accession>
<evidence type="ECO:0000256" key="15">
    <source>
        <dbReference type="PIRSR" id="PIRSR006468-1"/>
    </source>
</evidence>
<keyword evidence="10" id="KW-0663">Pyridoxal phosphate</keyword>
<comment type="caution">
    <text evidence="17">The sequence shown here is derived from an EMBL/GenBank/DDBJ whole genome shotgun (WGS) entry which is preliminary data.</text>
</comment>
<dbReference type="Gene3D" id="3.20.10.10">
    <property type="entry name" value="D-amino Acid Aminotransferase, subunit A, domain 2"/>
    <property type="match status" value="1"/>
</dbReference>
<dbReference type="Pfam" id="PF01063">
    <property type="entry name" value="Aminotran_4"/>
    <property type="match status" value="1"/>
</dbReference>
<keyword evidence="9 17" id="KW-0808">Transferase</keyword>
<dbReference type="InterPro" id="IPR036038">
    <property type="entry name" value="Aminotransferase-like"/>
</dbReference>
<dbReference type="Proteomes" id="UP000823858">
    <property type="component" value="Unassembled WGS sequence"/>
</dbReference>
<dbReference type="PIRSF" id="PIRSF006468">
    <property type="entry name" value="BCAT1"/>
    <property type="match status" value="1"/>
</dbReference>
<evidence type="ECO:0000256" key="16">
    <source>
        <dbReference type="SAM" id="MobiDB-lite"/>
    </source>
</evidence>
<evidence type="ECO:0000313" key="18">
    <source>
        <dbReference type="Proteomes" id="UP000823858"/>
    </source>
</evidence>
<dbReference type="NCBIfam" id="TIGR01123">
    <property type="entry name" value="ilvE_II"/>
    <property type="match status" value="1"/>
</dbReference>
<comment type="catalytic activity">
    <reaction evidence="14">
        <text>L-leucine + 2-oxoglutarate = 4-methyl-2-oxopentanoate + L-glutamate</text>
        <dbReference type="Rhea" id="RHEA:18321"/>
        <dbReference type="ChEBI" id="CHEBI:16810"/>
        <dbReference type="ChEBI" id="CHEBI:17865"/>
        <dbReference type="ChEBI" id="CHEBI:29985"/>
        <dbReference type="ChEBI" id="CHEBI:57427"/>
        <dbReference type="EC" id="2.6.1.42"/>
    </reaction>
</comment>
<evidence type="ECO:0000313" key="17">
    <source>
        <dbReference type="EMBL" id="HJC86232.1"/>
    </source>
</evidence>
<dbReference type="CDD" id="cd01557">
    <property type="entry name" value="BCAT_beta_family"/>
    <property type="match status" value="1"/>
</dbReference>
<evidence type="ECO:0000256" key="10">
    <source>
        <dbReference type="ARBA" id="ARBA00022898"/>
    </source>
</evidence>
<evidence type="ECO:0000256" key="3">
    <source>
        <dbReference type="ARBA" id="ARBA00004931"/>
    </source>
</evidence>
<comment type="cofactor">
    <cofactor evidence="1">
        <name>pyridoxal 5'-phosphate</name>
        <dbReference type="ChEBI" id="CHEBI:597326"/>
    </cofactor>
</comment>
<dbReference type="PANTHER" id="PTHR11825:SF44">
    <property type="entry name" value="BRANCHED-CHAIN-AMINO-ACID AMINOTRANSFERASE"/>
    <property type="match status" value="1"/>
</dbReference>
<dbReference type="InterPro" id="IPR043132">
    <property type="entry name" value="BCAT-like_C"/>
</dbReference>
<comment type="catalytic activity">
    <reaction evidence="13">
        <text>L-isoleucine + 2-oxoglutarate = (S)-3-methyl-2-oxopentanoate + L-glutamate</text>
        <dbReference type="Rhea" id="RHEA:24801"/>
        <dbReference type="ChEBI" id="CHEBI:16810"/>
        <dbReference type="ChEBI" id="CHEBI:29985"/>
        <dbReference type="ChEBI" id="CHEBI:35146"/>
        <dbReference type="ChEBI" id="CHEBI:58045"/>
        <dbReference type="EC" id="2.6.1.42"/>
    </reaction>
</comment>
<evidence type="ECO:0000256" key="8">
    <source>
        <dbReference type="ARBA" id="ARBA00022605"/>
    </source>
</evidence>
<evidence type="ECO:0000256" key="14">
    <source>
        <dbReference type="ARBA" id="ARBA00049229"/>
    </source>
</evidence>
<evidence type="ECO:0000256" key="6">
    <source>
        <dbReference type="ARBA" id="ARBA00013053"/>
    </source>
</evidence>
<sequence>MSDSAPGSADTTQPFTRTLTDTPTPVEQIEEVLANPGFGKYFTDHMVVIDWSQDAGWHEPRLVPYAPLQIDPASSVLHYGQAIFEGLKAYRQPDGSIATFRPDKNAARIRSSARRMAMPELPEELFLESLKQIVDVDSAWVPAAGGEAALYLRPFMISREVGLGVHPANSYSFYVIASPAGAYFKGGITPVSVWLSTEYVRAAPGGTGAAKFAGNYAASLAAQSFAEEKGCDQVVWLDAAEHTWIEEMGGMNLAFILQGDSDSESAELVTPELSGSLLPGVTRESLLQLAADDGLKVTERKFSVEEWKQTAASGEMREAFACGTAAVITPVGTVKDKTGEFQVNGGESGEITMRLREHLTGIQRGTVEDAHGWNYTLVPARSGE</sequence>
<evidence type="ECO:0000256" key="7">
    <source>
        <dbReference type="ARBA" id="ARBA00022576"/>
    </source>
</evidence>
<dbReference type="EMBL" id="DWVP01000024">
    <property type="protein sequence ID" value="HJC86232.1"/>
    <property type="molecule type" value="Genomic_DNA"/>
</dbReference>
<dbReference type="GO" id="GO:0009082">
    <property type="term" value="P:branched-chain amino acid biosynthetic process"/>
    <property type="evidence" value="ECO:0007669"/>
    <property type="project" value="UniProtKB-KW"/>
</dbReference>
<comment type="pathway">
    <text evidence="2">Amino-acid biosynthesis; L-isoleucine biosynthesis; L-isoleucine from 2-oxobutanoate: step 4/4.</text>
</comment>
<keyword evidence="11" id="KW-0100">Branched-chain amino acid biosynthesis</keyword>
<proteinExistence type="inferred from homology"/>
<comment type="pathway">
    <text evidence="4">Amino-acid biosynthesis; L-leucine biosynthesis; L-leucine from 3-methyl-2-oxobutanoate: step 4/4.</text>
</comment>
<protein>
    <recommendedName>
        <fullName evidence="6">branched-chain-amino-acid transaminase</fullName>
        <ecNumber evidence="6">2.6.1.42</ecNumber>
    </recommendedName>
</protein>
<dbReference type="EC" id="2.6.1.42" evidence="6"/>
<feature type="region of interest" description="Disordered" evidence="16">
    <location>
        <begin position="1"/>
        <end position="23"/>
    </location>
</feature>
<reference evidence="17" key="2">
    <citation type="submission" date="2021-04" db="EMBL/GenBank/DDBJ databases">
        <authorList>
            <person name="Gilroy R."/>
        </authorList>
    </citation>
    <scope>NUCLEOTIDE SEQUENCE</scope>
    <source>
        <strain evidence="17">ChiHjej13B12-4958</strain>
    </source>
</reference>
<evidence type="ECO:0000256" key="11">
    <source>
        <dbReference type="ARBA" id="ARBA00023304"/>
    </source>
</evidence>
<organism evidence="17 18">
    <name type="scientific">Candidatus Corynebacterium faecigallinarum</name>
    <dbReference type="NCBI Taxonomy" id="2838528"/>
    <lineage>
        <taxon>Bacteria</taxon>
        <taxon>Bacillati</taxon>
        <taxon>Actinomycetota</taxon>
        <taxon>Actinomycetes</taxon>
        <taxon>Mycobacteriales</taxon>
        <taxon>Corynebacteriaceae</taxon>
        <taxon>Corynebacterium</taxon>
    </lineage>
</organism>
<keyword evidence="7 17" id="KW-0032">Aminotransferase</keyword>
<dbReference type="NCBIfam" id="NF009897">
    <property type="entry name" value="PRK13357.1"/>
    <property type="match status" value="1"/>
</dbReference>